<feature type="non-terminal residue" evidence="1">
    <location>
        <position position="1"/>
    </location>
</feature>
<gene>
    <name evidence="1" type="ORF">METZ01_LOCUS271052</name>
</gene>
<evidence type="ECO:0000313" key="1">
    <source>
        <dbReference type="EMBL" id="SVC18198.1"/>
    </source>
</evidence>
<proteinExistence type="predicted"/>
<protein>
    <submittedName>
        <fullName evidence="1">Uncharacterized protein</fullName>
    </submittedName>
</protein>
<sequence>TSAHIKEPHHSIKYLKSSSKKFINSKHLEGGITILIIEFFELLNSSKLFIFFQNKTD</sequence>
<dbReference type="EMBL" id="UINC01077768">
    <property type="protein sequence ID" value="SVC18198.1"/>
    <property type="molecule type" value="Genomic_DNA"/>
</dbReference>
<reference evidence="1" key="1">
    <citation type="submission" date="2018-05" db="EMBL/GenBank/DDBJ databases">
        <authorList>
            <person name="Lanie J.A."/>
            <person name="Ng W.-L."/>
            <person name="Kazmierczak K.M."/>
            <person name="Andrzejewski T.M."/>
            <person name="Davidsen T.M."/>
            <person name="Wayne K.J."/>
            <person name="Tettelin H."/>
            <person name="Glass J.I."/>
            <person name="Rusch D."/>
            <person name="Podicherti R."/>
            <person name="Tsui H.-C.T."/>
            <person name="Winkler M.E."/>
        </authorList>
    </citation>
    <scope>NUCLEOTIDE SEQUENCE</scope>
</reference>
<name>A0A382K1U1_9ZZZZ</name>
<accession>A0A382K1U1</accession>
<dbReference type="AlphaFoldDB" id="A0A382K1U1"/>
<organism evidence="1">
    <name type="scientific">marine metagenome</name>
    <dbReference type="NCBI Taxonomy" id="408172"/>
    <lineage>
        <taxon>unclassified sequences</taxon>
        <taxon>metagenomes</taxon>
        <taxon>ecological metagenomes</taxon>
    </lineage>
</organism>